<keyword evidence="7" id="KW-0732">Signal</keyword>
<comment type="caution">
    <text evidence="10">The sequence shown here is derived from an EMBL/GenBank/DDBJ whole genome shotgun (WGS) entry which is preliminary data.</text>
</comment>
<dbReference type="Gene3D" id="1.20.1050.10">
    <property type="match status" value="1"/>
</dbReference>
<dbReference type="PANTHER" id="PTHR44420:SF2">
    <property type="entry name" value="GLUTATHIONE S-TRANSFERASE DHAR2-RELATED"/>
    <property type="match status" value="1"/>
</dbReference>
<sequence>MLAVLAQMASASLLTLHVKAGPDGRAVGDCPFAHALRIALEHKELEYRLAPHAPHEKPEWLVADYGGAMPCLQDGEAVVTESSTIMDHLEERYPSPSLSPAGLDAAEAVRSPVFGSFARYCKNVDEAADAELKKALLLSLCNLDAHLQQHAAPFAAGATLSRCDCFLLPALYHIKVAGAAFKQFEIPEQFTALTAYVDKMFESDLLYRTAPPPPMVRWGWASARGDTHAADEAIAELNGA</sequence>
<feature type="domain" description="GST C-terminal" evidence="9">
    <location>
        <begin position="92"/>
        <end position="229"/>
    </location>
</feature>
<dbReference type="InterPro" id="IPR036282">
    <property type="entry name" value="Glutathione-S-Trfase_C_sf"/>
</dbReference>
<evidence type="ECO:0000259" key="9">
    <source>
        <dbReference type="PROSITE" id="PS50405"/>
    </source>
</evidence>
<dbReference type="InterPro" id="IPR004045">
    <property type="entry name" value="Glutathione_S-Trfase_N"/>
</dbReference>
<dbReference type="InterPro" id="IPR010987">
    <property type="entry name" value="Glutathione-S-Trfase_C-like"/>
</dbReference>
<dbReference type="SUPFAM" id="SSF47616">
    <property type="entry name" value="GST C-terminal domain-like"/>
    <property type="match status" value="1"/>
</dbReference>
<keyword evidence="3" id="KW-0808">Transferase</keyword>
<feature type="signal peptide" evidence="7">
    <location>
        <begin position="1"/>
        <end position="20"/>
    </location>
</feature>
<evidence type="ECO:0000256" key="1">
    <source>
        <dbReference type="ARBA" id="ARBA00012436"/>
    </source>
</evidence>
<evidence type="ECO:0000313" key="10">
    <source>
        <dbReference type="EMBL" id="KAL1495927.1"/>
    </source>
</evidence>
<comment type="catalytic activity">
    <reaction evidence="6">
        <text>L-dehydroascorbate + 2 glutathione = glutathione disulfide + L-ascorbate</text>
        <dbReference type="Rhea" id="RHEA:24424"/>
        <dbReference type="ChEBI" id="CHEBI:38290"/>
        <dbReference type="ChEBI" id="CHEBI:57925"/>
        <dbReference type="ChEBI" id="CHEBI:58297"/>
        <dbReference type="ChEBI" id="CHEBI:58539"/>
        <dbReference type="EC" id="1.8.5.1"/>
    </reaction>
</comment>
<keyword evidence="2" id="KW-0216">Detoxification</keyword>
<dbReference type="EMBL" id="JBGBPQ010000030">
    <property type="protein sequence ID" value="KAL1495927.1"/>
    <property type="molecule type" value="Genomic_DNA"/>
</dbReference>
<dbReference type="CDD" id="cd00570">
    <property type="entry name" value="GST_N_family"/>
    <property type="match status" value="1"/>
</dbReference>
<gene>
    <name evidence="10" type="ORF">AB1Y20_014569</name>
</gene>
<dbReference type="PANTHER" id="PTHR44420">
    <property type="entry name" value="GLUTATHIONE S-TRANSFERASE DHAR2-RELATED"/>
    <property type="match status" value="1"/>
</dbReference>
<dbReference type="SUPFAM" id="SSF52833">
    <property type="entry name" value="Thioredoxin-like"/>
    <property type="match status" value="1"/>
</dbReference>
<dbReference type="AlphaFoldDB" id="A0AB34IDT4"/>
<protein>
    <recommendedName>
        <fullName evidence="1">glutathione dehydrogenase (ascorbate)</fullName>
        <ecNumber evidence="1">1.8.5.1</ecNumber>
    </recommendedName>
</protein>
<organism evidence="10 11">
    <name type="scientific">Prymnesium parvum</name>
    <name type="common">Toxic golden alga</name>
    <dbReference type="NCBI Taxonomy" id="97485"/>
    <lineage>
        <taxon>Eukaryota</taxon>
        <taxon>Haptista</taxon>
        <taxon>Haptophyta</taxon>
        <taxon>Prymnesiophyceae</taxon>
        <taxon>Prymnesiales</taxon>
        <taxon>Prymnesiaceae</taxon>
        <taxon>Prymnesium</taxon>
    </lineage>
</organism>
<dbReference type="PROSITE" id="PS50405">
    <property type="entry name" value="GST_CTER"/>
    <property type="match status" value="1"/>
</dbReference>
<evidence type="ECO:0000259" key="8">
    <source>
        <dbReference type="PROSITE" id="PS50404"/>
    </source>
</evidence>
<evidence type="ECO:0000313" key="11">
    <source>
        <dbReference type="Proteomes" id="UP001515480"/>
    </source>
</evidence>
<dbReference type="Proteomes" id="UP001515480">
    <property type="component" value="Unassembled WGS sequence"/>
</dbReference>
<name>A0AB34IDT4_PRYPA</name>
<evidence type="ECO:0000256" key="3">
    <source>
        <dbReference type="ARBA" id="ARBA00022679"/>
    </source>
</evidence>
<reference evidence="10 11" key="1">
    <citation type="journal article" date="2024" name="Science">
        <title>Giant polyketide synthase enzymes in the biosynthesis of giant marine polyether toxins.</title>
        <authorList>
            <person name="Fallon T.R."/>
            <person name="Shende V.V."/>
            <person name="Wierzbicki I.H."/>
            <person name="Pendleton A.L."/>
            <person name="Watervoot N.F."/>
            <person name="Auber R.P."/>
            <person name="Gonzalez D.J."/>
            <person name="Wisecaver J.H."/>
            <person name="Moore B.S."/>
        </authorList>
    </citation>
    <scope>NUCLEOTIDE SEQUENCE [LARGE SCALE GENOMIC DNA]</scope>
    <source>
        <strain evidence="10 11">12B1</strain>
    </source>
</reference>
<dbReference type="GO" id="GO:0016740">
    <property type="term" value="F:transferase activity"/>
    <property type="evidence" value="ECO:0007669"/>
    <property type="project" value="UniProtKB-KW"/>
</dbReference>
<comment type="similarity">
    <text evidence="5">Belongs to the GST superfamily. DHAR family.</text>
</comment>
<evidence type="ECO:0000256" key="4">
    <source>
        <dbReference type="ARBA" id="ARBA00023002"/>
    </source>
</evidence>
<accession>A0AB34IDT4</accession>
<feature type="chain" id="PRO_5044207177" description="glutathione dehydrogenase (ascorbate)" evidence="7">
    <location>
        <begin position="21"/>
        <end position="240"/>
    </location>
</feature>
<evidence type="ECO:0000256" key="5">
    <source>
        <dbReference type="ARBA" id="ARBA00024194"/>
    </source>
</evidence>
<dbReference type="InterPro" id="IPR004046">
    <property type="entry name" value="GST_C"/>
</dbReference>
<evidence type="ECO:0000256" key="6">
    <source>
        <dbReference type="ARBA" id="ARBA00049544"/>
    </source>
</evidence>
<dbReference type="GO" id="GO:0033355">
    <property type="term" value="P:ascorbate glutathione cycle"/>
    <property type="evidence" value="ECO:0007669"/>
    <property type="project" value="InterPro"/>
</dbReference>
<dbReference type="EC" id="1.8.5.1" evidence="1"/>
<keyword evidence="4" id="KW-0560">Oxidoreductase</keyword>
<evidence type="ECO:0000256" key="2">
    <source>
        <dbReference type="ARBA" id="ARBA00022575"/>
    </source>
</evidence>
<dbReference type="PROSITE" id="PS50404">
    <property type="entry name" value="GST_NTER"/>
    <property type="match status" value="1"/>
</dbReference>
<dbReference type="Pfam" id="PF13417">
    <property type="entry name" value="GST_N_3"/>
    <property type="match status" value="1"/>
</dbReference>
<dbReference type="Gene3D" id="3.40.30.10">
    <property type="entry name" value="Glutaredoxin"/>
    <property type="match status" value="1"/>
</dbReference>
<proteinExistence type="inferred from homology"/>
<keyword evidence="11" id="KW-1185">Reference proteome</keyword>
<dbReference type="InterPro" id="IPR044627">
    <property type="entry name" value="DHAR1/2/3/4"/>
</dbReference>
<evidence type="ECO:0000256" key="7">
    <source>
        <dbReference type="SAM" id="SignalP"/>
    </source>
</evidence>
<feature type="domain" description="GST N-terminal" evidence="8">
    <location>
        <begin position="20"/>
        <end position="97"/>
    </location>
</feature>
<dbReference type="InterPro" id="IPR040079">
    <property type="entry name" value="Glutathione_S-Trfase"/>
</dbReference>
<dbReference type="SFLD" id="SFLDS00019">
    <property type="entry name" value="Glutathione_Transferase_(cytos"/>
    <property type="match status" value="1"/>
</dbReference>
<dbReference type="GO" id="GO:0045174">
    <property type="term" value="F:glutathione dehydrogenase (ascorbate) activity"/>
    <property type="evidence" value="ECO:0007669"/>
    <property type="project" value="UniProtKB-EC"/>
</dbReference>
<dbReference type="InterPro" id="IPR036249">
    <property type="entry name" value="Thioredoxin-like_sf"/>
</dbReference>
<dbReference type="Pfam" id="PF00043">
    <property type="entry name" value="GST_C"/>
    <property type="match status" value="1"/>
</dbReference>